<dbReference type="AlphaFoldDB" id="A0A4Y2A7B4"/>
<sequence>MSHTSEISIPHPPSSLVDIRSDSGDVDTLPHQHESSSDFTVEEGAQPFSQSKLNDLVRNLGLSKHGAKLLGSRLKIKILLTPGTSFSWYRYREKEFNQFFSKE</sequence>
<proteinExistence type="predicted"/>
<feature type="compositionally biased region" description="Basic and acidic residues" evidence="1">
    <location>
        <begin position="19"/>
        <end position="36"/>
    </location>
</feature>
<feature type="region of interest" description="Disordered" evidence="1">
    <location>
        <begin position="1"/>
        <end position="44"/>
    </location>
</feature>
<gene>
    <name evidence="2" type="ORF">AVEN_194383_1</name>
</gene>
<keyword evidence="3" id="KW-1185">Reference proteome</keyword>
<reference evidence="2 3" key="1">
    <citation type="journal article" date="2019" name="Sci. Rep.">
        <title>Orb-weaving spider Araneus ventricosus genome elucidates the spidroin gene catalogue.</title>
        <authorList>
            <person name="Kono N."/>
            <person name="Nakamura H."/>
            <person name="Ohtoshi R."/>
            <person name="Moran D.A.P."/>
            <person name="Shinohara A."/>
            <person name="Yoshida Y."/>
            <person name="Fujiwara M."/>
            <person name="Mori M."/>
            <person name="Tomita M."/>
            <person name="Arakawa K."/>
        </authorList>
    </citation>
    <scope>NUCLEOTIDE SEQUENCE [LARGE SCALE GENOMIC DNA]</scope>
</reference>
<name>A0A4Y2A7B4_ARAVE</name>
<organism evidence="2 3">
    <name type="scientific">Araneus ventricosus</name>
    <name type="common">Orbweaver spider</name>
    <name type="synonym">Epeira ventricosa</name>
    <dbReference type="NCBI Taxonomy" id="182803"/>
    <lineage>
        <taxon>Eukaryota</taxon>
        <taxon>Metazoa</taxon>
        <taxon>Ecdysozoa</taxon>
        <taxon>Arthropoda</taxon>
        <taxon>Chelicerata</taxon>
        <taxon>Arachnida</taxon>
        <taxon>Araneae</taxon>
        <taxon>Araneomorphae</taxon>
        <taxon>Entelegynae</taxon>
        <taxon>Araneoidea</taxon>
        <taxon>Araneidae</taxon>
        <taxon>Araneus</taxon>
    </lineage>
</organism>
<comment type="caution">
    <text evidence="2">The sequence shown here is derived from an EMBL/GenBank/DDBJ whole genome shotgun (WGS) entry which is preliminary data.</text>
</comment>
<dbReference type="EMBL" id="BGPR01000007">
    <property type="protein sequence ID" value="GBL75126.1"/>
    <property type="molecule type" value="Genomic_DNA"/>
</dbReference>
<accession>A0A4Y2A7B4</accession>
<evidence type="ECO:0000313" key="3">
    <source>
        <dbReference type="Proteomes" id="UP000499080"/>
    </source>
</evidence>
<evidence type="ECO:0000313" key="2">
    <source>
        <dbReference type="EMBL" id="GBL75126.1"/>
    </source>
</evidence>
<protein>
    <submittedName>
        <fullName evidence="2">Uncharacterized protein</fullName>
    </submittedName>
</protein>
<dbReference type="Proteomes" id="UP000499080">
    <property type="component" value="Unassembled WGS sequence"/>
</dbReference>
<evidence type="ECO:0000256" key="1">
    <source>
        <dbReference type="SAM" id="MobiDB-lite"/>
    </source>
</evidence>
<dbReference type="OrthoDB" id="6347417at2759"/>